<proteinExistence type="predicted"/>
<protein>
    <recommendedName>
        <fullName evidence="1">Rv3651-like N-terminal domain-containing protein</fullName>
    </recommendedName>
</protein>
<name>A0A7K0DHT1_9NOCA</name>
<reference evidence="2 3" key="1">
    <citation type="submission" date="2019-10" db="EMBL/GenBank/DDBJ databases">
        <title>Nocardia macrotermitis sp. nov. and Nocardia aurantia sp. nov., isolated from the gut of fungus growing-termite Macrotermes natalensis.</title>
        <authorList>
            <person name="Benndorf R."/>
            <person name="Schwitalla J."/>
            <person name="Martin K."/>
            <person name="De Beer W."/>
            <person name="Kaster A.-K."/>
            <person name="Vollmers J."/>
            <person name="Poulsen M."/>
            <person name="Beemelmanns C."/>
        </authorList>
    </citation>
    <scope>NUCLEOTIDE SEQUENCE [LARGE SCALE GENOMIC DNA]</scope>
    <source>
        <strain evidence="2 3">RB20</strain>
    </source>
</reference>
<evidence type="ECO:0000313" key="2">
    <source>
        <dbReference type="EMBL" id="MQY24354.1"/>
    </source>
</evidence>
<dbReference type="OrthoDB" id="4543619at2"/>
<evidence type="ECO:0000259" key="1">
    <source>
        <dbReference type="Pfam" id="PF18007"/>
    </source>
</evidence>
<dbReference type="InterPro" id="IPR041458">
    <property type="entry name" value="Rv3651-like_N"/>
</dbReference>
<sequence>MHKNHVSSSRCTSHLTRYIDTPPGTPLWNWVIVETLSGPDQATTVLDGSNTRSFTRLRNSTVGKYGAAARYLPSVITRCVNTGGTWDKCFTMPDGRIVRLVGVPILDRSGHTSAVAVWTGARTDIVPALPAVGTVEWNAMGIMTTTPAAQRLLRLPHDDVPSAHTVPEVFASLDHWNDRAGFFELFDLEKPSDRWTGTATRTSDDGVEHLLFFAARASGTKANRAARAQSSAISPAPRLPPTPTCAQLSCGTYRLLPVMPSVWSTCGADSCTNGSPRRTARSLDGDTTAPCFRRTRG</sequence>
<accession>A0A7K0DHT1</accession>
<dbReference type="AlphaFoldDB" id="A0A7K0DHT1"/>
<dbReference type="RefSeq" id="WP_153416086.1">
    <property type="nucleotide sequence ID" value="NZ_WEGK01000033.1"/>
</dbReference>
<comment type="caution">
    <text evidence="2">The sequence shown here is derived from an EMBL/GenBank/DDBJ whole genome shotgun (WGS) entry which is preliminary data.</text>
</comment>
<feature type="domain" description="Rv3651-like N-terminal" evidence="1">
    <location>
        <begin position="29"/>
        <end position="128"/>
    </location>
</feature>
<dbReference type="Pfam" id="PF18007">
    <property type="entry name" value="Rv3651-like_N"/>
    <property type="match status" value="1"/>
</dbReference>
<organism evidence="2 3">
    <name type="scientific">Nocardia macrotermitis</name>
    <dbReference type="NCBI Taxonomy" id="2585198"/>
    <lineage>
        <taxon>Bacteria</taxon>
        <taxon>Bacillati</taxon>
        <taxon>Actinomycetota</taxon>
        <taxon>Actinomycetes</taxon>
        <taxon>Mycobacteriales</taxon>
        <taxon>Nocardiaceae</taxon>
        <taxon>Nocardia</taxon>
    </lineage>
</organism>
<dbReference type="Proteomes" id="UP000438448">
    <property type="component" value="Unassembled WGS sequence"/>
</dbReference>
<dbReference type="EMBL" id="WEGK01000033">
    <property type="protein sequence ID" value="MQY24354.1"/>
    <property type="molecule type" value="Genomic_DNA"/>
</dbReference>
<gene>
    <name evidence="2" type="ORF">NRB20_74890</name>
</gene>
<keyword evidence="3" id="KW-1185">Reference proteome</keyword>
<evidence type="ECO:0000313" key="3">
    <source>
        <dbReference type="Proteomes" id="UP000438448"/>
    </source>
</evidence>